<evidence type="ECO:0000313" key="5">
    <source>
        <dbReference type="EMBL" id="KAK0145939.1"/>
    </source>
</evidence>
<feature type="region of interest" description="Disordered" evidence="3">
    <location>
        <begin position="236"/>
        <end position="260"/>
    </location>
</feature>
<dbReference type="GO" id="GO:0003682">
    <property type="term" value="F:chromatin binding"/>
    <property type="evidence" value="ECO:0007669"/>
    <property type="project" value="TreeGrafter"/>
</dbReference>
<comment type="caution">
    <text evidence="5">The sequence shown here is derived from an EMBL/GenBank/DDBJ whole genome shotgun (WGS) entry which is preliminary data.</text>
</comment>
<keyword evidence="2" id="KW-0539">Nucleus</keyword>
<dbReference type="Pfam" id="PF04825">
    <property type="entry name" value="Rad21_Rec8_N"/>
    <property type="match status" value="1"/>
</dbReference>
<organism evidence="5 6">
    <name type="scientific">Merluccius polli</name>
    <name type="common">Benguela hake</name>
    <name type="synonym">Merluccius cadenati</name>
    <dbReference type="NCBI Taxonomy" id="89951"/>
    <lineage>
        <taxon>Eukaryota</taxon>
        <taxon>Metazoa</taxon>
        <taxon>Chordata</taxon>
        <taxon>Craniata</taxon>
        <taxon>Vertebrata</taxon>
        <taxon>Euteleostomi</taxon>
        <taxon>Actinopterygii</taxon>
        <taxon>Neopterygii</taxon>
        <taxon>Teleostei</taxon>
        <taxon>Neoteleostei</taxon>
        <taxon>Acanthomorphata</taxon>
        <taxon>Zeiogadaria</taxon>
        <taxon>Gadariae</taxon>
        <taxon>Gadiformes</taxon>
        <taxon>Gadoidei</taxon>
        <taxon>Merlucciidae</taxon>
        <taxon>Merluccius</taxon>
    </lineage>
</organism>
<feature type="domain" description="Rad21/Rec8-like protein N-terminal" evidence="4">
    <location>
        <begin position="27"/>
        <end position="119"/>
    </location>
</feature>
<evidence type="ECO:0000259" key="4">
    <source>
        <dbReference type="Pfam" id="PF04825"/>
    </source>
</evidence>
<reference evidence="5" key="1">
    <citation type="journal article" date="2023" name="Front. Mar. Sci.">
        <title>A new Merluccius polli reference genome to investigate the effects of global change in West African waters.</title>
        <authorList>
            <person name="Mateo J.L."/>
            <person name="Blanco-Fernandez C."/>
            <person name="Garcia-Vazquez E."/>
            <person name="Machado-Schiaffino G."/>
        </authorList>
    </citation>
    <scope>NUCLEOTIDE SEQUENCE</scope>
    <source>
        <strain evidence="5">C29</strain>
        <tissue evidence="5">Fin</tissue>
    </source>
</reference>
<feature type="region of interest" description="Disordered" evidence="3">
    <location>
        <begin position="314"/>
        <end position="366"/>
    </location>
</feature>
<protein>
    <submittedName>
        <fullName evidence="5">Double-strand-break repair protein rad21-like protein 1</fullName>
    </submittedName>
</protein>
<dbReference type="CDD" id="cd21792">
    <property type="entry name" value="Rad21_Rec8_M_NXP1-like"/>
    <property type="match status" value="1"/>
</dbReference>
<dbReference type="PANTHER" id="PTHR12585:SF54">
    <property type="entry name" value="RAD21 COHESIN COMPLEX COMPONENT LIKE 1 ISOFORM X1"/>
    <property type="match status" value="1"/>
</dbReference>
<dbReference type="AlphaFoldDB" id="A0AA47MTE8"/>
<dbReference type="GO" id="GO:0008278">
    <property type="term" value="C:cohesin complex"/>
    <property type="evidence" value="ECO:0007669"/>
    <property type="project" value="InterPro"/>
</dbReference>
<dbReference type="Proteomes" id="UP001174136">
    <property type="component" value="Unassembled WGS sequence"/>
</dbReference>
<dbReference type="InterPro" id="IPR049589">
    <property type="entry name" value="NXP1_M-like"/>
</dbReference>
<dbReference type="InterPro" id="IPR006910">
    <property type="entry name" value="Rad21_Rec8_N"/>
</dbReference>
<dbReference type="EMBL" id="JAOPHQ010002674">
    <property type="protein sequence ID" value="KAK0145939.1"/>
    <property type="molecule type" value="Genomic_DNA"/>
</dbReference>
<dbReference type="PANTHER" id="PTHR12585">
    <property type="entry name" value="SCC1 / RAD21 FAMILY MEMBER"/>
    <property type="match status" value="1"/>
</dbReference>
<dbReference type="InterPro" id="IPR039781">
    <property type="entry name" value="Rad21/Rec8-like"/>
</dbReference>
<dbReference type="GO" id="GO:0005634">
    <property type="term" value="C:nucleus"/>
    <property type="evidence" value="ECO:0007669"/>
    <property type="project" value="UniProtKB-SubCell"/>
</dbReference>
<dbReference type="GO" id="GO:0007062">
    <property type="term" value="P:sister chromatid cohesion"/>
    <property type="evidence" value="ECO:0007669"/>
    <property type="project" value="InterPro"/>
</dbReference>
<comment type="subcellular location">
    <subcellularLocation>
        <location evidence="1">Nucleus</location>
    </subcellularLocation>
</comment>
<gene>
    <name evidence="5" type="primary">RAD21L1_0</name>
    <name evidence="5" type="ORF">N1851_015123</name>
</gene>
<proteinExistence type="predicted"/>
<sequence>MKRLRSADGSVGHRDNCELCREDYRMMFYTQLFTSKRESLAKIWLAAHWERKITKAHVFDCNLESTIQDIISTKMKIGLRTSGHLLMGVVRIYSRKTKYLLADCNDAMVKIKVSFRPGDDSQCPGILDIRLMHHGDSFGDENIGYDLLDFMANLNGDTESMDFITEVPENEMPKTPLKNIQPIDDTPRHPIEAEHDALSKTTLLVNEDECFALQPVAVTPTTQRNRGKRKRRLLVDQTTEMSNNDIREQLDDSSDLFGPPEMAPPTAELMQWKENGGAHRLFGRFSSTLISSQLRQLFTKSIFGLASIGGAEESDPELMRTDQQQGRNLEARPSPWLSLPVPGWASQSLAEPSPWLGQPRLGLRTQ</sequence>
<dbReference type="GO" id="GO:1990414">
    <property type="term" value="P:replication-born double-strand break repair via sister chromatid exchange"/>
    <property type="evidence" value="ECO:0007669"/>
    <property type="project" value="TreeGrafter"/>
</dbReference>
<name>A0AA47MTE8_MERPO</name>
<evidence type="ECO:0000256" key="3">
    <source>
        <dbReference type="SAM" id="MobiDB-lite"/>
    </source>
</evidence>
<evidence type="ECO:0000256" key="2">
    <source>
        <dbReference type="ARBA" id="ARBA00023242"/>
    </source>
</evidence>
<keyword evidence="6" id="KW-1185">Reference proteome</keyword>
<evidence type="ECO:0000256" key="1">
    <source>
        <dbReference type="ARBA" id="ARBA00004123"/>
    </source>
</evidence>
<accession>A0AA47MTE8</accession>
<evidence type="ECO:0000313" key="6">
    <source>
        <dbReference type="Proteomes" id="UP001174136"/>
    </source>
</evidence>